<organism evidence="2 3">
    <name type="scientific">Rhodovulum iodosum</name>
    <dbReference type="NCBI Taxonomy" id="68291"/>
    <lineage>
        <taxon>Bacteria</taxon>
        <taxon>Pseudomonadati</taxon>
        <taxon>Pseudomonadota</taxon>
        <taxon>Alphaproteobacteria</taxon>
        <taxon>Rhodobacterales</taxon>
        <taxon>Paracoccaceae</taxon>
        <taxon>Rhodovulum</taxon>
    </lineage>
</organism>
<keyword evidence="3" id="KW-1185">Reference proteome</keyword>
<keyword evidence="1" id="KW-1133">Transmembrane helix</keyword>
<accession>A0ABV3XWI0</accession>
<gene>
    <name evidence="2" type="ORF">Ga0609869_003065</name>
</gene>
<reference evidence="2 3" key="1">
    <citation type="submission" date="2024-06" db="EMBL/GenBank/DDBJ databases">
        <title>Genome of Rhodovulum iodosum, a marine photoferrotroph.</title>
        <authorList>
            <person name="Bianchini G."/>
            <person name="Nikeleit V."/>
            <person name="Kappler A."/>
            <person name="Bryce C."/>
            <person name="Sanchez-Baracaldo P."/>
        </authorList>
    </citation>
    <scope>NUCLEOTIDE SEQUENCE [LARGE SCALE GENOMIC DNA]</scope>
    <source>
        <strain evidence="2 3">UT/N1</strain>
    </source>
</reference>
<feature type="transmembrane region" description="Helical" evidence="1">
    <location>
        <begin position="371"/>
        <end position="390"/>
    </location>
</feature>
<dbReference type="Pfam" id="PF11902">
    <property type="entry name" value="DUF3422"/>
    <property type="match status" value="1"/>
</dbReference>
<feature type="transmembrane region" description="Helical" evidence="1">
    <location>
        <begin position="402"/>
        <end position="419"/>
    </location>
</feature>
<dbReference type="EMBL" id="JBEHHI010000003">
    <property type="protein sequence ID" value="MEX5729712.1"/>
    <property type="molecule type" value="Genomic_DNA"/>
</dbReference>
<comment type="caution">
    <text evidence="2">The sequence shown here is derived from an EMBL/GenBank/DDBJ whole genome shotgun (WGS) entry which is preliminary data.</text>
</comment>
<keyword evidence="1" id="KW-0472">Membrane</keyword>
<proteinExistence type="predicted"/>
<evidence type="ECO:0000313" key="3">
    <source>
        <dbReference type="Proteomes" id="UP001560019"/>
    </source>
</evidence>
<evidence type="ECO:0000256" key="1">
    <source>
        <dbReference type="SAM" id="Phobius"/>
    </source>
</evidence>
<keyword evidence="1" id="KW-0812">Transmembrane</keyword>
<dbReference type="InterPro" id="IPR021830">
    <property type="entry name" value="DUF3422"/>
</dbReference>
<dbReference type="Proteomes" id="UP001560019">
    <property type="component" value="Unassembled WGS sequence"/>
</dbReference>
<name>A0ABV3XWI0_9RHOB</name>
<sequence length="428" mass="48368">MSPIEDHPLRYILTNELHARPFPAIAPPCHAAYLAIKPPRDAVNRDRNIDRAHLLDLLDRFGAQHPKPGATHFFGPMGRHKIKWESHAEFVTYTIFIPGVGERPFDSAAFEVFPEDWLAKAPGSRLTSALIRVEQLKEAKEDINRRLADWFAPDSLACSSILDDCAVMATDFRIDSAGHMRFALFVRPGAGERRVGRIVQRVSEIETYKAMSMLGLPRAQQLSARIAELDPELTDLVGEMTTGGRQPEETLKGLLAISAELENLSAQSAFRFSATSAYEAIVHQRIEVLREVRFEHRQTFREFMMRRYDPAMRTVKSTELRLHAMTDRGARAANLLRTQVDVERSAQNQKLLASMDKRADMQLRLQRTVEGLSVVAISYYAVSLASYVVYPLADPLGLSKGILTAAITPFVVLLVWLMIRRIRREIDH</sequence>
<protein>
    <submittedName>
        <fullName evidence="2">Membrane-anchored protein</fullName>
    </submittedName>
</protein>
<dbReference type="RefSeq" id="WP_125403310.1">
    <property type="nucleotide sequence ID" value="NZ_JBEHHI010000003.1"/>
</dbReference>
<evidence type="ECO:0000313" key="2">
    <source>
        <dbReference type="EMBL" id="MEX5729712.1"/>
    </source>
</evidence>